<evidence type="ECO:0000259" key="2">
    <source>
        <dbReference type="Pfam" id="PF13439"/>
    </source>
</evidence>
<dbReference type="Gene3D" id="3.40.50.2000">
    <property type="entry name" value="Glycogen Phosphorylase B"/>
    <property type="match status" value="2"/>
</dbReference>
<comment type="caution">
    <text evidence="3">The sequence shown here is derived from an EMBL/GenBank/DDBJ whole genome shotgun (WGS) entry which is preliminary data.</text>
</comment>
<proteinExistence type="predicted"/>
<evidence type="ECO:0000259" key="1">
    <source>
        <dbReference type="Pfam" id="PF00534"/>
    </source>
</evidence>
<dbReference type="InterPro" id="IPR023881">
    <property type="entry name" value="Thiol_BshA"/>
</dbReference>
<dbReference type="Proteomes" id="UP001597218">
    <property type="component" value="Unassembled WGS sequence"/>
</dbReference>
<organism evidence="3 4">
    <name type="scientific">Sporosarcina siberiensis</name>
    <dbReference type="NCBI Taxonomy" id="1365606"/>
    <lineage>
        <taxon>Bacteria</taxon>
        <taxon>Bacillati</taxon>
        <taxon>Bacillota</taxon>
        <taxon>Bacilli</taxon>
        <taxon>Bacillales</taxon>
        <taxon>Caryophanaceae</taxon>
        <taxon>Sporosarcina</taxon>
    </lineage>
</organism>
<dbReference type="PANTHER" id="PTHR12526">
    <property type="entry name" value="GLYCOSYLTRANSFERASE"/>
    <property type="match status" value="1"/>
</dbReference>
<gene>
    <name evidence="3" type="primary">bshA</name>
    <name evidence="3" type="ORF">ACFSFY_08820</name>
</gene>
<dbReference type="Pfam" id="PF13439">
    <property type="entry name" value="Glyco_transf_4"/>
    <property type="match status" value="1"/>
</dbReference>
<reference evidence="4" key="1">
    <citation type="journal article" date="2019" name="Int. J. Syst. Evol. Microbiol.">
        <title>The Global Catalogue of Microorganisms (GCM) 10K type strain sequencing project: providing services to taxonomists for standard genome sequencing and annotation.</title>
        <authorList>
            <consortium name="The Broad Institute Genomics Platform"/>
            <consortium name="The Broad Institute Genome Sequencing Center for Infectious Disease"/>
            <person name="Wu L."/>
            <person name="Ma J."/>
        </authorList>
    </citation>
    <scope>NUCLEOTIDE SEQUENCE [LARGE SCALE GENOMIC DNA]</scope>
    <source>
        <strain evidence="4">CGMCC 4.7177</strain>
    </source>
</reference>
<dbReference type="Pfam" id="PF00534">
    <property type="entry name" value="Glycos_transf_1"/>
    <property type="match status" value="1"/>
</dbReference>
<dbReference type="PANTHER" id="PTHR12526:SF599">
    <property type="entry name" value="N-ACETYL-ALPHA-D-GLUCOSAMINYL L-MALATE SYNTHASE"/>
    <property type="match status" value="1"/>
</dbReference>
<dbReference type="NCBIfam" id="TIGR03999">
    <property type="entry name" value="thiol_BshA"/>
    <property type="match status" value="1"/>
</dbReference>
<name>A0ABW4SFH4_9BACL</name>
<dbReference type="InterPro" id="IPR001296">
    <property type="entry name" value="Glyco_trans_1"/>
</dbReference>
<dbReference type="SUPFAM" id="SSF53756">
    <property type="entry name" value="UDP-Glycosyltransferase/glycogen phosphorylase"/>
    <property type="match status" value="1"/>
</dbReference>
<sequence length="377" mass="42068">MKKLKIGVICYPSLGGSGVVATELAIMMANKGHEMHFITSGMPFRFIEEHTNIYFHEVTIEGYAVFKYPPYDIALANRIAQVILSENLDLLHVHYAVPHAVSAALGKDMANSDIGVITTLHGTDVTILGHDPGLKNTVRYGINKSTITTAVSESLRIETNEIIKPDKEVRTIYNFIDEKKYIPVYPGNLKKDLGIKPHEKVIIHISNFRDVKNIPDIIHSFKEISKLVDSKLILVGEGEEKEEIKRLVMESRLQERVLFLGKRDDLPELLAISDLMFHLSKKEAFGLVLLEALACGVPSVATNVGGIPEVIEDGINGFLVPYGDVNTAVEKGLLLLQDEELHATFRKNGFQTAKVKFPSSKIVEQYERLYYEVAGEK</sequence>
<keyword evidence="4" id="KW-1185">Reference proteome</keyword>
<dbReference type="RefSeq" id="WP_381537257.1">
    <property type="nucleotide sequence ID" value="NZ_JBHUGI010000024.1"/>
</dbReference>
<accession>A0ABW4SFH4</accession>
<dbReference type="InterPro" id="IPR028098">
    <property type="entry name" value="Glyco_trans_4-like_N"/>
</dbReference>
<feature type="domain" description="Glycosyl transferase family 1" evidence="1">
    <location>
        <begin position="189"/>
        <end position="350"/>
    </location>
</feature>
<dbReference type="EMBL" id="JBHUGI010000024">
    <property type="protein sequence ID" value="MFD1928160.1"/>
    <property type="molecule type" value="Genomic_DNA"/>
</dbReference>
<feature type="domain" description="Glycosyltransferase subfamily 4-like N-terminal" evidence="2">
    <location>
        <begin position="15"/>
        <end position="178"/>
    </location>
</feature>
<evidence type="ECO:0000313" key="3">
    <source>
        <dbReference type="EMBL" id="MFD1928160.1"/>
    </source>
</evidence>
<evidence type="ECO:0000313" key="4">
    <source>
        <dbReference type="Proteomes" id="UP001597218"/>
    </source>
</evidence>
<protein>
    <submittedName>
        <fullName evidence="3">N-acetyl-alpha-D-glucosaminyl L-malate synthase BshA</fullName>
    </submittedName>
</protein>